<dbReference type="Pfam" id="PF00092">
    <property type="entry name" value="VWA"/>
    <property type="match status" value="1"/>
</dbReference>
<feature type="region of interest" description="Disordered" evidence="1">
    <location>
        <begin position="275"/>
        <end position="325"/>
    </location>
</feature>
<comment type="caution">
    <text evidence="3">The sequence shown here is derived from an EMBL/GenBank/DDBJ whole genome shotgun (WGS) entry which is preliminary data.</text>
</comment>
<proteinExistence type="predicted"/>
<dbReference type="SUPFAM" id="SSF53300">
    <property type="entry name" value="vWA-like"/>
    <property type="match status" value="1"/>
</dbReference>
<evidence type="ECO:0000256" key="1">
    <source>
        <dbReference type="SAM" id="MobiDB-lite"/>
    </source>
</evidence>
<evidence type="ECO:0000313" key="4">
    <source>
        <dbReference type="Proteomes" id="UP000271974"/>
    </source>
</evidence>
<feature type="compositionally biased region" description="Basic and acidic residues" evidence="1">
    <location>
        <begin position="275"/>
        <end position="284"/>
    </location>
</feature>
<dbReference type="Gene3D" id="3.40.50.410">
    <property type="entry name" value="von Willebrand factor, type A domain"/>
    <property type="match status" value="1"/>
</dbReference>
<protein>
    <recommendedName>
        <fullName evidence="2">VWFA domain-containing protein</fullName>
    </recommendedName>
</protein>
<evidence type="ECO:0000313" key="3">
    <source>
        <dbReference type="EMBL" id="RUS82694.1"/>
    </source>
</evidence>
<organism evidence="3 4">
    <name type="scientific">Elysia chlorotica</name>
    <name type="common">Eastern emerald elysia</name>
    <name type="synonym">Sea slug</name>
    <dbReference type="NCBI Taxonomy" id="188477"/>
    <lineage>
        <taxon>Eukaryota</taxon>
        <taxon>Metazoa</taxon>
        <taxon>Spiralia</taxon>
        <taxon>Lophotrochozoa</taxon>
        <taxon>Mollusca</taxon>
        <taxon>Gastropoda</taxon>
        <taxon>Heterobranchia</taxon>
        <taxon>Euthyneura</taxon>
        <taxon>Panpulmonata</taxon>
        <taxon>Sacoglossa</taxon>
        <taxon>Placobranchoidea</taxon>
        <taxon>Plakobranchidae</taxon>
        <taxon>Elysia</taxon>
    </lineage>
</organism>
<feature type="non-terminal residue" evidence="3">
    <location>
        <position position="325"/>
    </location>
</feature>
<accession>A0A3S0ZMT0</accession>
<dbReference type="PANTHER" id="PTHR47824">
    <property type="entry name" value="UBIQUITIN-LIKE DOMAIN-CONTAINING PROTEIN"/>
    <property type="match status" value="1"/>
</dbReference>
<dbReference type="SMART" id="SM00327">
    <property type="entry name" value="VWA"/>
    <property type="match status" value="1"/>
</dbReference>
<name>A0A3S0ZMT0_ELYCH</name>
<reference evidence="3 4" key="1">
    <citation type="submission" date="2019-01" db="EMBL/GenBank/DDBJ databases">
        <title>A draft genome assembly of the solar-powered sea slug Elysia chlorotica.</title>
        <authorList>
            <person name="Cai H."/>
            <person name="Li Q."/>
            <person name="Fang X."/>
            <person name="Li J."/>
            <person name="Curtis N.E."/>
            <person name="Altenburger A."/>
            <person name="Shibata T."/>
            <person name="Feng M."/>
            <person name="Maeda T."/>
            <person name="Schwartz J.A."/>
            <person name="Shigenobu S."/>
            <person name="Lundholm N."/>
            <person name="Nishiyama T."/>
            <person name="Yang H."/>
            <person name="Hasebe M."/>
            <person name="Li S."/>
            <person name="Pierce S.K."/>
            <person name="Wang J."/>
        </authorList>
    </citation>
    <scope>NUCLEOTIDE SEQUENCE [LARGE SCALE GENOMIC DNA]</scope>
    <source>
        <strain evidence="3">EC2010</strain>
        <tissue evidence="3">Whole organism of an adult</tissue>
    </source>
</reference>
<dbReference type="AlphaFoldDB" id="A0A3S0ZMT0"/>
<sequence>MAAPMDVVFSFDTTGSMSQVLDEVKCRLNDLIQRLQADIPQLKVGIIAHGDYCDKDHFYDIRTLDLTNNLPDVVSFVSETTGTGGGDIPECYELSLRHARDMSWREGSRRVFVVIGDAYPHQPDYAQNTLKIDWQEELSSLVKKSVTVYGVQYGEDPESVSFFQRITGQSGGQHLRLQNMGDICHVIMAICYRENDPNQLQNYEAEIRANNADTALKSGLENVFDKLGNSTTAPAASHQLSKPSLALLSLLSSFSSVGSGDTAILRNNSIDEREGSGTIEKHTSIDYSCPPTPINMDTEWLSDDESNEDGPFKPPKQVKRKHTCK</sequence>
<feature type="domain" description="VWFA" evidence="2">
    <location>
        <begin position="6"/>
        <end position="207"/>
    </location>
</feature>
<gene>
    <name evidence="3" type="ORF">EGW08_009531</name>
</gene>
<dbReference type="CDD" id="cd00198">
    <property type="entry name" value="vWFA"/>
    <property type="match status" value="1"/>
</dbReference>
<dbReference type="InterPro" id="IPR036465">
    <property type="entry name" value="vWFA_dom_sf"/>
</dbReference>
<evidence type="ECO:0000259" key="2">
    <source>
        <dbReference type="PROSITE" id="PS50234"/>
    </source>
</evidence>
<dbReference type="PROSITE" id="PS50234">
    <property type="entry name" value="VWFA"/>
    <property type="match status" value="1"/>
</dbReference>
<feature type="compositionally biased region" description="Basic residues" evidence="1">
    <location>
        <begin position="316"/>
        <end position="325"/>
    </location>
</feature>
<dbReference type="InterPro" id="IPR002035">
    <property type="entry name" value="VWF_A"/>
</dbReference>
<keyword evidence="4" id="KW-1185">Reference proteome</keyword>
<dbReference type="PANTHER" id="PTHR47824:SF3">
    <property type="entry name" value="UBIQUITIN-LIKE DOMAIN-CONTAINING PROTEIN"/>
    <property type="match status" value="1"/>
</dbReference>
<dbReference type="OrthoDB" id="20889at2759"/>
<dbReference type="EMBL" id="RQTK01000275">
    <property type="protein sequence ID" value="RUS82694.1"/>
    <property type="molecule type" value="Genomic_DNA"/>
</dbReference>
<dbReference type="Proteomes" id="UP000271974">
    <property type="component" value="Unassembled WGS sequence"/>
</dbReference>